<keyword evidence="3" id="KW-1185">Reference proteome</keyword>
<gene>
    <name evidence="2" type="ORF">C8F04DRAFT_1234635</name>
</gene>
<evidence type="ECO:0000256" key="1">
    <source>
        <dbReference type="SAM" id="SignalP"/>
    </source>
</evidence>
<dbReference type="Proteomes" id="UP001218188">
    <property type="component" value="Unassembled WGS sequence"/>
</dbReference>
<dbReference type="AlphaFoldDB" id="A0AAD6X673"/>
<organism evidence="2 3">
    <name type="scientific">Mycena alexandri</name>
    <dbReference type="NCBI Taxonomy" id="1745969"/>
    <lineage>
        <taxon>Eukaryota</taxon>
        <taxon>Fungi</taxon>
        <taxon>Dikarya</taxon>
        <taxon>Basidiomycota</taxon>
        <taxon>Agaricomycotina</taxon>
        <taxon>Agaricomycetes</taxon>
        <taxon>Agaricomycetidae</taxon>
        <taxon>Agaricales</taxon>
        <taxon>Marasmiineae</taxon>
        <taxon>Mycenaceae</taxon>
        <taxon>Mycena</taxon>
    </lineage>
</organism>
<feature type="signal peptide" evidence="1">
    <location>
        <begin position="1"/>
        <end position="21"/>
    </location>
</feature>
<proteinExistence type="predicted"/>
<keyword evidence="1" id="KW-0732">Signal</keyword>
<dbReference type="EMBL" id="JARJCM010000063">
    <property type="protein sequence ID" value="KAJ7033654.1"/>
    <property type="molecule type" value="Genomic_DNA"/>
</dbReference>
<reference evidence="2" key="1">
    <citation type="submission" date="2023-03" db="EMBL/GenBank/DDBJ databases">
        <title>Massive genome expansion in bonnet fungi (Mycena s.s.) driven by repeated elements and novel gene families across ecological guilds.</title>
        <authorList>
            <consortium name="Lawrence Berkeley National Laboratory"/>
            <person name="Harder C.B."/>
            <person name="Miyauchi S."/>
            <person name="Viragh M."/>
            <person name="Kuo A."/>
            <person name="Thoen E."/>
            <person name="Andreopoulos B."/>
            <person name="Lu D."/>
            <person name="Skrede I."/>
            <person name="Drula E."/>
            <person name="Henrissat B."/>
            <person name="Morin E."/>
            <person name="Kohler A."/>
            <person name="Barry K."/>
            <person name="LaButti K."/>
            <person name="Morin E."/>
            <person name="Salamov A."/>
            <person name="Lipzen A."/>
            <person name="Mereny Z."/>
            <person name="Hegedus B."/>
            <person name="Baldrian P."/>
            <person name="Stursova M."/>
            <person name="Weitz H."/>
            <person name="Taylor A."/>
            <person name="Grigoriev I.V."/>
            <person name="Nagy L.G."/>
            <person name="Martin F."/>
            <person name="Kauserud H."/>
        </authorList>
    </citation>
    <scope>NUCLEOTIDE SEQUENCE</scope>
    <source>
        <strain evidence="2">CBHHK200</strain>
    </source>
</reference>
<protein>
    <submittedName>
        <fullName evidence="2">Uncharacterized protein</fullName>
    </submittedName>
</protein>
<feature type="chain" id="PRO_5042263809" evidence="1">
    <location>
        <begin position="22"/>
        <end position="85"/>
    </location>
</feature>
<name>A0AAD6X673_9AGAR</name>
<evidence type="ECO:0000313" key="3">
    <source>
        <dbReference type="Proteomes" id="UP001218188"/>
    </source>
</evidence>
<accession>A0AAD6X673</accession>
<comment type="caution">
    <text evidence="2">The sequence shown here is derived from an EMBL/GenBank/DDBJ whole genome shotgun (WGS) entry which is preliminary data.</text>
</comment>
<sequence length="85" mass="8981">MYAFKFALFLLALAHAQGVASQDVDELVPIGGECGSFAGTVHIIHLFPNQLADRSFASPSLPCTAPMCPPCEMLLPLPGLRSLPA</sequence>
<evidence type="ECO:0000313" key="2">
    <source>
        <dbReference type="EMBL" id="KAJ7033654.1"/>
    </source>
</evidence>